<comment type="caution">
    <text evidence="2">The sequence shown here is derived from an EMBL/GenBank/DDBJ whole genome shotgun (WGS) entry which is preliminary data.</text>
</comment>
<dbReference type="RefSeq" id="XP_066713945.1">
    <property type="nucleotide sequence ID" value="XM_066860356.1"/>
</dbReference>
<gene>
    <name evidence="2" type="ORF">PG994_008947</name>
</gene>
<evidence type="ECO:0000256" key="1">
    <source>
        <dbReference type="SAM" id="MobiDB-lite"/>
    </source>
</evidence>
<dbReference type="EMBL" id="JAQQWL010000009">
    <property type="protein sequence ID" value="KAK8058499.1"/>
    <property type="molecule type" value="Genomic_DNA"/>
</dbReference>
<evidence type="ECO:0000313" key="2">
    <source>
        <dbReference type="EMBL" id="KAK8058499.1"/>
    </source>
</evidence>
<reference evidence="2 3" key="1">
    <citation type="submission" date="2023-01" db="EMBL/GenBank/DDBJ databases">
        <title>Analysis of 21 Apiospora genomes using comparative genomics revels a genus with tremendous synthesis potential of carbohydrate active enzymes and secondary metabolites.</title>
        <authorList>
            <person name="Sorensen T."/>
        </authorList>
    </citation>
    <scope>NUCLEOTIDE SEQUENCE [LARGE SCALE GENOMIC DNA]</scope>
    <source>
        <strain evidence="2 3">CBS 135458</strain>
    </source>
</reference>
<dbReference type="Proteomes" id="UP001480595">
    <property type="component" value="Unassembled WGS sequence"/>
</dbReference>
<accession>A0ABR1UHW2</accession>
<proteinExistence type="predicted"/>
<protein>
    <submittedName>
        <fullName evidence="2">Uncharacterized protein</fullName>
    </submittedName>
</protein>
<keyword evidence="3" id="KW-1185">Reference proteome</keyword>
<dbReference type="GeneID" id="92093419"/>
<evidence type="ECO:0000313" key="3">
    <source>
        <dbReference type="Proteomes" id="UP001480595"/>
    </source>
</evidence>
<sequence>MDSSPTLMWDDPTLYSGSRGVMDPTIRDLDQQIILNDMILCANGGMPYLSQDPALQVNHPPVVARPAMIGNKENPDPRRNPHNRGTGLGAASTPQQKRKKYHQHQHQQYERRISEFKAAATATAAATLATEAAAVVTTVPPPQRDVGRAERDMPRARRELEEMGNHLRNVAHQQRMMIKNETPNDVTGSHGTRVIRHTLGASIRS</sequence>
<name>A0ABR1UHW2_9PEZI</name>
<feature type="compositionally biased region" description="Basic residues" evidence="1">
    <location>
        <begin position="96"/>
        <end position="105"/>
    </location>
</feature>
<feature type="region of interest" description="Disordered" evidence="1">
    <location>
        <begin position="66"/>
        <end position="107"/>
    </location>
</feature>
<organism evidence="2 3">
    <name type="scientific">Apiospora phragmitis</name>
    <dbReference type="NCBI Taxonomy" id="2905665"/>
    <lineage>
        <taxon>Eukaryota</taxon>
        <taxon>Fungi</taxon>
        <taxon>Dikarya</taxon>
        <taxon>Ascomycota</taxon>
        <taxon>Pezizomycotina</taxon>
        <taxon>Sordariomycetes</taxon>
        <taxon>Xylariomycetidae</taxon>
        <taxon>Amphisphaeriales</taxon>
        <taxon>Apiosporaceae</taxon>
        <taxon>Apiospora</taxon>
    </lineage>
</organism>